<proteinExistence type="predicted"/>
<name>A0A433QLJ3_9FUNG</name>
<dbReference type="Proteomes" id="UP000274822">
    <property type="component" value="Unassembled WGS sequence"/>
</dbReference>
<evidence type="ECO:0000313" key="2">
    <source>
        <dbReference type="Proteomes" id="UP000274822"/>
    </source>
</evidence>
<sequence>MNVLSKQNLRGFANKYPVMSSPPSSPLAAASSAASLAASSFQSEDDEIVCVDPGRRIHKSILEYFNTTPPEEWSFVGFYKLREQQADFNKVFSLEAFNLRKTLGHLLEEGTAKEKEYATKLFSALKVIVVKILDCVKNGWGTH</sequence>
<organism evidence="1 2">
    <name type="scientific">Jimgerdemannia flammicorona</name>
    <dbReference type="NCBI Taxonomy" id="994334"/>
    <lineage>
        <taxon>Eukaryota</taxon>
        <taxon>Fungi</taxon>
        <taxon>Fungi incertae sedis</taxon>
        <taxon>Mucoromycota</taxon>
        <taxon>Mucoromycotina</taxon>
        <taxon>Endogonomycetes</taxon>
        <taxon>Endogonales</taxon>
        <taxon>Endogonaceae</taxon>
        <taxon>Jimgerdemannia</taxon>
    </lineage>
</organism>
<dbReference type="AlphaFoldDB" id="A0A433QLJ3"/>
<accession>A0A433QLJ3</accession>
<dbReference type="EMBL" id="RBNJ01003679">
    <property type="protein sequence ID" value="RUS30652.1"/>
    <property type="molecule type" value="Genomic_DNA"/>
</dbReference>
<evidence type="ECO:0000313" key="1">
    <source>
        <dbReference type="EMBL" id="RUS30652.1"/>
    </source>
</evidence>
<protein>
    <submittedName>
        <fullName evidence="1">Uncharacterized protein</fullName>
    </submittedName>
</protein>
<gene>
    <name evidence="1" type="ORF">BC938DRAFT_479119</name>
</gene>
<reference evidence="1 2" key="1">
    <citation type="journal article" date="2018" name="New Phytol.">
        <title>Phylogenomics of Endogonaceae and evolution of mycorrhizas within Mucoromycota.</title>
        <authorList>
            <person name="Chang Y."/>
            <person name="Desiro A."/>
            <person name="Na H."/>
            <person name="Sandor L."/>
            <person name="Lipzen A."/>
            <person name="Clum A."/>
            <person name="Barry K."/>
            <person name="Grigoriev I.V."/>
            <person name="Martin F.M."/>
            <person name="Stajich J.E."/>
            <person name="Smith M.E."/>
            <person name="Bonito G."/>
            <person name="Spatafora J.W."/>
        </authorList>
    </citation>
    <scope>NUCLEOTIDE SEQUENCE [LARGE SCALE GENOMIC DNA]</scope>
    <source>
        <strain evidence="1 2">AD002</strain>
    </source>
</reference>
<comment type="caution">
    <text evidence="1">The sequence shown here is derived from an EMBL/GenBank/DDBJ whole genome shotgun (WGS) entry which is preliminary data.</text>
</comment>
<keyword evidence="2" id="KW-1185">Reference proteome</keyword>